<evidence type="ECO:0000256" key="1">
    <source>
        <dbReference type="ARBA" id="ARBA00005189"/>
    </source>
</evidence>
<proteinExistence type="predicted"/>
<dbReference type="GO" id="GO:0006654">
    <property type="term" value="P:phosphatidic acid biosynthetic process"/>
    <property type="evidence" value="ECO:0007669"/>
    <property type="project" value="TreeGrafter"/>
</dbReference>
<dbReference type="EMBL" id="LR134529">
    <property type="protein sequence ID" value="VEJ44560.1"/>
    <property type="molecule type" value="Genomic_DNA"/>
</dbReference>
<name>A0A3S5BZX5_BARVI</name>
<keyword evidence="2 6" id="KW-0808">Transferase</keyword>
<feature type="transmembrane region" description="Helical" evidence="4">
    <location>
        <begin position="12"/>
        <end position="35"/>
    </location>
</feature>
<evidence type="ECO:0000259" key="5">
    <source>
        <dbReference type="SMART" id="SM00563"/>
    </source>
</evidence>
<organism evidence="6 7">
    <name type="scientific">Bartonella vinsonii</name>
    <name type="common">Rochalimaea vinsonii</name>
    <dbReference type="NCBI Taxonomy" id="33047"/>
    <lineage>
        <taxon>Bacteria</taxon>
        <taxon>Pseudomonadati</taxon>
        <taxon>Pseudomonadota</taxon>
        <taxon>Alphaproteobacteria</taxon>
        <taxon>Hyphomicrobiales</taxon>
        <taxon>Bartonellaceae</taxon>
        <taxon>Bartonella</taxon>
    </lineage>
</organism>
<sequence length="269" mass="31110">MENIVLVLRSLLFTFAFYTMTFIQMILYAPIYFLMPRKKAWIVPKTWARVTLFLQKYITGTHYEIEGLENLPKGSYIIAPKHQSAWETFGLVPHLDDPALILKRELTWIPLFGWYMAKTQIIPINRTTPIKALKTIIQKAKEKAKQGRQILIFPEGTRRQPGQEPDYKSGIVALYNELDLQVVPIAHNAGLYWPRNNFRRYPGTIRVRILPPIDAGLSKRDFLDQLIEKTEKACDELLLRASKDPSPPPMPPSAIKRLQELKSLQKIET</sequence>
<dbReference type="CDD" id="cd07989">
    <property type="entry name" value="LPLAT_AGPAT-like"/>
    <property type="match status" value="1"/>
</dbReference>
<evidence type="ECO:0000256" key="4">
    <source>
        <dbReference type="SAM" id="Phobius"/>
    </source>
</evidence>
<dbReference type="AlphaFoldDB" id="A0A3S5BZX5"/>
<dbReference type="Pfam" id="PF01553">
    <property type="entry name" value="Acyltransferase"/>
    <property type="match status" value="1"/>
</dbReference>
<evidence type="ECO:0000313" key="6">
    <source>
        <dbReference type="EMBL" id="VEJ44560.1"/>
    </source>
</evidence>
<evidence type="ECO:0000313" key="7">
    <source>
        <dbReference type="Proteomes" id="UP000274201"/>
    </source>
</evidence>
<comment type="pathway">
    <text evidence="1">Lipid metabolism.</text>
</comment>
<keyword evidence="4" id="KW-1133">Transmembrane helix</keyword>
<keyword evidence="4" id="KW-0472">Membrane</keyword>
<evidence type="ECO:0000256" key="2">
    <source>
        <dbReference type="ARBA" id="ARBA00022679"/>
    </source>
</evidence>
<dbReference type="EC" id="2.3.1.51" evidence="6"/>
<accession>A0A3S5BZX5</accession>
<dbReference type="STRING" id="1094497.BVwin_14880"/>
<dbReference type="SUPFAM" id="SSF69593">
    <property type="entry name" value="Glycerol-3-phosphate (1)-acyltransferase"/>
    <property type="match status" value="1"/>
</dbReference>
<evidence type="ECO:0000256" key="3">
    <source>
        <dbReference type="ARBA" id="ARBA00023315"/>
    </source>
</evidence>
<dbReference type="Proteomes" id="UP000274201">
    <property type="component" value="Chromosome"/>
</dbReference>
<feature type="domain" description="Phospholipid/glycerol acyltransferase" evidence="5">
    <location>
        <begin position="76"/>
        <end position="190"/>
    </location>
</feature>
<dbReference type="PANTHER" id="PTHR10434">
    <property type="entry name" value="1-ACYL-SN-GLYCEROL-3-PHOSPHATE ACYLTRANSFERASE"/>
    <property type="match status" value="1"/>
</dbReference>
<protein>
    <submittedName>
        <fullName evidence="6">1-acyl-sn-glycerol-3-phosphate acyltransferase</fullName>
        <ecNumber evidence="6">2.3.1.51</ecNumber>
    </submittedName>
</protein>
<dbReference type="RefSeq" id="WP_197721516.1">
    <property type="nucleotide sequence ID" value="NZ_LR134529.1"/>
</dbReference>
<gene>
    <name evidence="6" type="primary">plsC</name>
    <name evidence="6" type="ORF">NCTC12905_00197</name>
</gene>
<keyword evidence="3 6" id="KW-0012">Acyltransferase</keyword>
<reference evidence="6 7" key="1">
    <citation type="submission" date="2018-12" db="EMBL/GenBank/DDBJ databases">
        <authorList>
            <consortium name="Pathogen Informatics"/>
        </authorList>
    </citation>
    <scope>NUCLEOTIDE SEQUENCE [LARGE SCALE GENOMIC DNA]</scope>
    <source>
        <strain evidence="6 7">NCTC12905</strain>
    </source>
</reference>
<dbReference type="PANTHER" id="PTHR10434:SF40">
    <property type="entry name" value="1-ACYL-SN-GLYCEROL-3-PHOSPHATE ACYLTRANSFERASE"/>
    <property type="match status" value="1"/>
</dbReference>
<dbReference type="SMART" id="SM00563">
    <property type="entry name" value="PlsC"/>
    <property type="match status" value="1"/>
</dbReference>
<dbReference type="InterPro" id="IPR002123">
    <property type="entry name" value="Plipid/glycerol_acylTrfase"/>
</dbReference>
<dbReference type="GO" id="GO:0003841">
    <property type="term" value="F:1-acylglycerol-3-phosphate O-acyltransferase activity"/>
    <property type="evidence" value="ECO:0007669"/>
    <property type="project" value="UniProtKB-EC"/>
</dbReference>
<keyword evidence="4" id="KW-0812">Transmembrane</keyword>